<reference evidence="1" key="1">
    <citation type="journal article" date="2020" name="Stud. Mycol.">
        <title>101 Dothideomycetes genomes: a test case for predicting lifestyles and emergence of pathogens.</title>
        <authorList>
            <person name="Haridas S."/>
            <person name="Albert R."/>
            <person name="Binder M."/>
            <person name="Bloem J."/>
            <person name="Labutti K."/>
            <person name="Salamov A."/>
            <person name="Andreopoulos B."/>
            <person name="Baker S."/>
            <person name="Barry K."/>
            <person name="Bills G."/>
            <person name="Bluhm B."/>
            <person name="Cannon C."/>
            <person name="Castanera R."/>
            <person name="Culley D."/>
            <person name="Daum C."/>
            <person name="Ezra D."/>
            <person name="Gonzalez J."/>
            <person name="Henrissat B."/>
            <person name="Kuo A."/>
            <person name="Liang C."/>
            <person name="Lipzen A."/>
            <person name="Lutzoni F."/>
            <person name="Magnuson J."/>
            <person name="Mondo S."/>
            <person name="Nolan M."/>
            <person name="Ohm R."/>
            <person name="Pangilinan J."/>
            <person name="Park H.-J."/>
            <person name="Ramirez L."/>
            <person name="Alfaro M."/>
            <person name="Sun H."/>
            <person name="Tritt A."/>
            <person name="Yoshinaga Y."/>
            <person name="Zwiers L.-H."/>
            <person name="Turgeon B."/>
            <person name="Goodwin S."/>
            <person name="Spatafora J."/>
            <person name="Crous P."/>
            <person name="Grigoriev I."/>
        </authorList>
    </citation>
    <scope>NUCLEOTIDE SEQUENCE</scope>
    <source>
        <strain evidence="1">CBS 116005</strain>
    </source>
</reference>
<organism evidence="1 2">
    <name type="scientific">Teratosphaeria nubilosa</name>
    <dbReference type="NCBI Taxonomy" id="161662"/>
    <lineage>
        <taxon>Eukaryota</taxon>
        <taxon>Fungi</taxon>
        <taxon>Dikarya</taxon>
        <taxon>Ascomycota</taxon>
        <taxon>Pezizomycotina</taxon>
        <taxon>Dothideomycetes</taxon>
        <taxon>Dothideomycetidae</taxon>
        <taxon>Mycosphaerellales</taxon>
        <taxon>Teratosphaeriaceae</taxon>
        <taxon>Teratosphaeria</taxon>
    </lineage>
</organism>
<proteinExistence type="predicted"/>
<accession>A0A6G1L3C5</accession>
<evidence type="ECO:0000313" key="1">
    <source>
        <dbReference type="EMBL" id="KAF2767059.1"/>
    </source>
</evidence>
<gene>
    <name evidence="1" type="ORF">EJ03DRAFT_161383</name>
</gene>
<protein>
    <submittedName>
        <fullName evidence="1">Uncharacterized protein</fullName>
    </submittedName>
</protein>
<keyword evidence="2" id="KW-1185">Reference proteome</keyword>
<dbReference type="Proteomes" id="UP000799436">
    <property type="component" value="Unassembled WGS sequence"/>
</dbReference>
<sequence>MLSLAATFGSEKLRSLSGIRLLKQRPRHMQIDNALLWTVGESSCSPDVLRAPRAHDLPVAYLMDGFEGIMQRERVVHSSQAFEKGNPCTTLASRLFQDRLSLKRSGELCQTLASGPAEAEAACRSLFGGRNHDFRQESAGSTLGCCHAVVGLAALQFIHHARRVIGACSASHYCTSGPVGSAECAACRCSIVLVIIMCCACGWWSGDPAIPRMQSAFVPCGTAHESLILPDLAGRFEGFAATRVPCADDFPCDDDSSQNAASGVLADTSSNQAGKREGRAFIMGQ</sequence>
<dbReference type="EMBL" id="ML995861">
    <property type="protein sequence ID" value="KAF2767059.1"/>
    <property type="molecule type" value="Genomic_DNA"/>
</dbReference>
<evidence type="ECO:0000313" key="2">
    <source>
        <dbReference type="Proteomes" id="UP000799436"/>
    </source>
</evidence>
<name>A0A6G1L3C5_9PEZI</name>
<dbReference type="AlphaFoldDB" id="A0A6G1L3C5"/>